<dbReference type="SUPFAM" id="SSF53474">
    <property type="entry name" value="alpha/beta-Hydrolases"/>
    <property type="match status" value="1"/>
</dbReference>
<dbReference type="EMBL" id="BAABEY010000024">
    <property type="protein sequence ID" value="GAA4440322.1"/>
    <property type="molecule type" value="Genomic_DNA"/>
</dbReference>
<dbReference type="GO" id="GO:0016787">
    <property type="term" value="F:hydrolase activity"/>
    <property type="evidence" value="ECO:0007669"/>
    <property type="project" value="UniProtKB-KW"/>
</dbReference>
<accession>A0ABP8LYI1</accession>
<sequence>MKSPFFASRQPLLHFLLIWVLVAGTVVPSAAQEADQFEAKKYTAKNGVELPYRVLLPENFDPSKRYPLLLFLHGSGERGNDNKAQLVHGSALFLQKRADFPAIVVFPQCAKEGYWASAKIDRNQPKYKFAYDYVTRGETPQLAAVMELVKELDKLYKIDRKRRYIMGLSMGGMGTFEAISRHPGVFAAAIPICGGGDTTQVRKFSRKLPLWVFHGSEDNVVHADFSRSMVKAIEAAGGKVKYTEYPGLNHNSWDKAFSEPELLPWLFAQKRK</sequence>
<dbReference type="Pfam" id="PF00756">
    <property type="entry name" value="Esterase"/>
    <property type="match status" value="1"/>
</dbReference>
<reference evidence="3" key="1">
    <citation type="journal article" date="2019" name="Int. J. Syst. Evol. Microbiol.">
        <title>The Global Catalogue of Microorganisms (GCM) 10K type strain sequencing project: providing services to taxonomists for standard genome sequencing and annotation.</title>
        <authorList>
            <consortium name="The Broad Institute Genomics Platform"/>
            <consortium name="The Broad Institute Genome Sequencing Center for Infectious Disease"/>
            <person name="Wu L."/>
            <person name="Ma J."/>
        </authorList>
    </citation>
    <scope>NUCLEOTIDE SEQUENCE [LARGE SCALE GENOMIC DNA]</scope>
    <source>
        <strain evidence="3">JCM 31920</strain>
    </source>
</reference>
<dbReference type="PANTHER" id="PTHR43037">
    <property type="entry name" value="UNNAMED PRODUCT-RELATED"/>
    <property type="match status" value="1"/>
</dbReference>
<dbReference type="InterPro" id="IPR000801">
    <property type="entry name" value="Esterase-like"/>
</dbReference>
<name>A0ABP8LYI1_9BACT</name>
<keyword evidence="1" id="KW-0732">Signal</keyword>
<organism evidence="2 3">
    <name type="scientific">Ravibacter arvi</name>
    <dbReference type="NCBI Taxonomy" id="2051041"/>
    <lineage>
        <taxon>Bacteria</taxon>
        <taxon>Pseudomonadati</taxon>
        <taxon>Bacteroidota</taxon>
        <taxon>Cytophagia</taxon>
        <taxon>Cytophagales</taxon>
        <taxon>Spirosomataceae</taxon>
        <taxon>Ravibacter</taxon>
    </lineage>
</organism>
<protein>
    <submittedName>
        <fullName evidence="2">Dienelactone hydrolase family protein</fullName>
    </submittedName>
</protein>
<dbReference type="InterPro" id="IPR050955">
    <property type="entry name" value="Plant_Biomass_Hydrol_Est"/>
</dbReference>
<evidence type="ECO:0000313" key="3">
    <source>
        <dbReference type="Proteomes" id="UP001501508"/>
    </source>
</evidence>
<dbReference type="Gene3D" id="3.40.50.1820">
    <property type="entry name" value="alpha/beta hydrolase"/>
    <property type="match status" value="1"/>
</dbReference>
<comment type="caution">
    <text evidence="2">The sequence shown here is derived from an EMBL/GenBank/DDBJ whole genome shotgun (WGS) entry which is preliminary data.</text>
</comment>
<dbReference type="InterPro" id="IPR029058">
    <property type="entry name" value="AB_hydrolase_fold"/>
</dbReference>
<gene>
    <name evidence="2" type="ORF">GCM10023091_23790</name>
</gene>
<dbReference type="Proteomes" id="UP001501508">
    <property type="component" value="Unassembled WGS sequence"/>
</dbReference>
<evidence type="ECO:0000313" key="2">
    <source>
        <dbReference type="EMBL" id="GAA4440322.1"/>
    </source>
</evidence>
<proteinExistence type="predicted"/>
<keyword evidence="2" id="KW-0378">Hydrolase</keyword>
<dbReference type="RefSeq" id="WP_345029361.1">
    <property type="nucleotide sequence ID" value="NZ_BAABEY010000024.1"/>
</dbReference>
<keyword evidence="3" id="KW-1185">Reference proteome</keyword>
<dbReference type="PANTHER" id="PTHR43037:SF1">
    <property type="entry name" value="BLL1128 PROTEIN"/>
    <property type="match status" value="1"/>
</dbReference>
<evidence type="ECO:0000256" key="1">
    <source>
        <dbReference type="ARBA" id="ARBA00022729"/>
    </source>
</evidence>